<dbReference type="Pfam" id="PF06733">
    <property type="entry name" value="DEAD_2"/>
    <property type="match status" value="1"/>
</dbReference>
<proteinExistence type="predicted"/>
<keyword evidence="4" id="KW-0547">Nucleotide-binding</keyword>
<dbReference type="GO" id="GO:0046872">
    <property type="term" value="F:metal ion binding"/>
    <property type="evidence" value="ECO:0007669"/>
    <property type="project" value="UniProtKB-KW"/>
</dbReference>
<evidence type="ECO:0000256" key="5">
    <source>
        <dbReference type="ARBA" id="ARBA00022763"/>
    </source>
</evidence>
<evidence type="ECO:0000256" key="13">
    <source>
        <dbReference type="ARBA" id="ARBA00023235"/>
    </source>
</evidence>
<evidence type="ECO:0000256" key="2">
    <source>
        <dbReference type="ARBA" id="ARBA00022485"/>
    </source>
</evidence>
<reference evidence="18" key="1">
    <citation type="submission" date="2021-06" db="EMBL/GenBank/DDBJ databases">
        <authorList>
            <person name="Hodson N. C."/>
            <person name="Mongue J. A."/>
            <person name="Jaron S. K."/>
        </authorList>
    </citation>
    <scope>NUCLEOTIDE SEQUENCE</scope>
</reference>
<keyword evidence="7" id="KW-0347">Helicase</keyword>
<dbReference type="Proteomes" id="UP000708208">
    <property type="component" value="Unassembled WGS sequence"/>
</dbReference>
<dbReference type="GO" id="GO:0090657">
    <property type="term" value="P:telomeric loop disassembly"/>
    <property type="evidence" value="ECO:0007669"/>
    <property type="project" value="TreeGrafter"/>
</dbReference>
<dbReference type="InterPro" id="IPR006554">
    <property type="entry name" value="Helicase-like_DEXD_c2"/>
</dbReference>
<dbReference type="GO" id="GO:0006281">
    <property type="term" value="P:DNA repair"/>
    <property type="evidence" value="ECO:0007669"/>
    <property type="project" value="UniProtKB-KW"/>
</dbReference>
<dbReference type="Pfam" id="PF13307">
    <property type="entry name" value="Helicase_C_2"/>
    <property type="match status" value="1"/>
</dbReference>
<evidence type="ECO:0000256" key="12">
    <source>
        <dbReference type="ARBA" id="ARBA00023204"/>
    </source>
</evidence>
<keyword evidence="10" id="KW-0411">Iron-sulfur</keyword>
<keyword evidence="2" id="KW-0004">4Fe-4S</keyword>
<dbReference type="GO" id="GO:0045910">
    <property type="term" value="P:negative regulation of DNA recombination"/>
    <property type="evidence" value="ECO:0007669"/>
    <property type="project" value="TreeGrafter"/>
</dbReference>
<keyword evidence="3" id="KW-0479">Metal-binding</keyword>
<comment type="caution">
    <text evidence="18">The sequence shown here is derived from an EMBL/GenBank/DDBJ whole genome shotgun (WGS) entry which is preliminary data.</text>
</comment>
<comment type="subcellular location">
    <subcellularLocation>
        <location evidence="1">Nucleus</location>
    </subcellularLocation>
</comment>
<dbReference type="InterPro" id="IPR006555">
    <property type="entry name" value="ATP-dep_Helicase_C"/>
</dbReference>
<evidence type="ECO:0000313" key="18">
    <source>
        <dbReference type="EMBL" id="CAG7693054.1"/>
    </source>
</evidence>
<dbReference type="SMART" id="SM00488">
    <property type="entry name" value="DEXDc2"/>
    <property type="match status" value="1"/>
</dbReference>
<dbReference type="GO" id="GO:0051539">
    <property type="term" value="F:4 iron, 4 sulfur cluster binding"/>
    <property type="evidence" value="ECO:0007669"/>
    <property type="project" value="UniProtKB-KW"/>
</dbReference>
<protein>
    <recommendedName>
        <fullName evidence="16">Regulator of telomere elongation helicase 1 homolog</fullName>
    </recommendedName>
</protein>
<evidence type="ECO:0000256" key="11">
    <source>
        <dbReference type="ARBA" id="ARBA00023125"/>
    </source>
</evidence>
<sequence>MPVFKIDDLDIHFPFEPYDVQKDLMSKVVECLRMRQNGLLESPTGTGKTLSLLCASIAWQRKQKSFVNTLKHNMRQETGDKNAHVSAAFSIPKIIYSSRTHSQLSQAIQELKRSHYKDSRAIVLGSRDLMCVHEEVSRLESSQAKIMACHIRVHAHTCGYYNAINSKKEDPLIREMAVMDIEDLVKKGKTHRFCPFYMSREFVQDAEVVFMPYNYLLDPKLRSSHGIDLKNCVIILDEGHNIAQICEESVSFEIKSSTIAHCIQELTKAMNEFSETTNELGNSAVTKDISLGMLINLKKSFLELETELDAIQTTSEGILLPGQQLLQIIFQHGFPPMSLIRTVDELDKISTFLSGSNFETLGCDKFSSVLRVLASQSMFREPAKFAESYKVFVQYEETKRAKSDIRSYDSRSNKSAKVFNFWCFNPAVGLETMMLNGPRCVLLASGTLSPMSFLAKELQVPFLVQHTNPHIIKDNQLFASVVTCGPENVRLSSSYQNRTDKNYMRSLGDLIRLVCSVVPKGVLVFFPSYSVMDLCKREWEQTGMWGMMEQTKKLMMEPRGKDAFKKTMDDYYSAVKTSTGACLMAVCRGKVSEGLDFTDDNGRAVIITGIPYSPAKDPHVLAKQQYLNNKQSNGDRDCISGSSWYQLEATRALNQAIGRIIRHAHDYGAILICDERCASKGFQINLSAWVQQRIKNSSNFDNTLRELGEFFGSSVQKERAELSKSLLMKGRKSLKAKKSSVDQSVIRQVLADTTTEQELEDLYADEKCTVEYSSGRNPTQTQGQSQSRETVKANIKQIADLGDLSNAPTLAKVANFNSSVPVYPKSFAAFSKSPASSKTPMENQKKKIKLASRNFSYGGGTVSKAIPETPGAYSTLSASGTDFNDFKEFWNWVKIAIPHGHGAFVKSLRIFKSDRNTSKLASKIMEVFPRELLDKCFAGLSLGVVNRSELTIIKDTILNQSTH</sequence>
<dbReference type="GO" id="GO:0005524">
    <property type="term" value="F:ATP binding"/>
    <property type="evidence" value="ECO:0007669"/>
    <property type="project" value="UniProtKB-KW"/>
</dbReference>
<name>A0A8J2JAH8_9HEXA</name>
<evidence type="ECO:0000256" key="7">
    <source>
        <dbReference type="ARBA" id="ARBA00022806"/>
    </source>
</evidence>
<dbReference type="GO" id="GO:0070182">
    <property type="term" value="F:DNA polymerase binding"/>
    <property type="evidence" value="ECO:0007669"/>
    <property type="project" value="TreeGrafter"/>
</dbReference>
<dbReference type="Pfam" id="PF23109">
    <property type="entry name" value="ARCH_RTEL1"/>
    <property type="match status" value="1"/>
</dbReference>
<keyword evidence="13" id="KW-0413">Isomerase</keyword>
<keyword evidence="12" id="KW-0234">DNA repair</keyword>
<evidence type="ECO:0000256" key="8">
    <source>
        <dbReference type="ARBA" id="ARBA00022840"/>
    </source>
</evidence>
<evidence type="ECO:0000256" key="15">
    <source>
        <dbReference type="ARBA" id="ARBA00049360"/>
    </source>
</evidence>
<keyword evidence="14" id="KW-0539">Nucleus</keyword>
<dbReference type="FunFam" id="3.40.50.300:FF:000431">
    <property type="entry name" value="Regulator of telomere elongation helicase 1"/>
    <property type="match status" value="1"/>
</dbReference>
<evidence type="ECO:0000256" key="6">
    <source>
        <dbReference type="ARBA" id="ARBA00022801"/>
    </source>
</evidence>
<dbReference type="GO" id="GO:1904430">
    <property type="term" value="P:negative regulation of t-circle formation"/>
    <property type="evidence" value="ECO:0007669"/>
    <property type="project" value="TreeGrafter"/>
</dbReference>
<evidence type="ECO:0000313" key="19">
    <source>
        <dbReference type="Proteomes" id="UP000708208"/>
    </source>
</evidence>
<dbReference type="PROSITE" id="PS51193">
    <property type="entry name" value="HELICASE_ATP_BIND_2"/>
    <property type="match status" value="1"/>
</dbReference>
<dbReference type="GO" id="GO:0003678">
    <property type="term" value="F:DNA helicase activity"/>
    <property type="evidence" value="ECO:0007669"/>
    <property type="project" value="InterPro"/>
</dbReference>
<dbReference type="SMART" id="SM00491">
    <property type="entry name" value="HELICc2"/>
    <property type="match status" value="1"/>
</dbReference>
<keyword evidence="5" id="KW-0227">DNA damage</keyword>
<comment type="catalytic activity">
    <reaction evidence="15">
        <text>ATP + H2O = ADP + phosphate + H(+)</text>
        <dbReference type="Rhea" id="RHEA:13065"/>
        <dbReference type="ChEBI" id="CHEBI:15377"/>
        <dbReference type="ChEBI" id="CHEBI:15378"/>
        <dbReference type="ChEBI" id="CHEBI:30616"/>
        <dbReference type="ChEBI" id="CHEBI:43474"/>
        <dbReference type="ChEBI" id="CHEBI:456216"/>
    </reaction>
</comment>
<keyword evidence="6" id="KW-0378">Hydrolase</keyword>
<dbReference type="GO" id="GO:0005634">
    <property type="term" value="C:nucleus"/>
    <property type="evidence" value="ECO:0007669"/>
    <property type="project" value="UniProtKB-SubCell"/>
</dbReference>
<dbReference type="InterPro" id="IPR045028">
    <property type="entry name" value="DinG/Rad3-like"/>
</dbReference>
<feature type="domain" description="Helicase ATP-binding" evidence="17">
    <location>
        <begin position="7"/>
        <end position="296"/>
    </location>
</feature>
<dbReference type="AlphaFoldDB" id="A0A8J2JAH8"/>
<dbReference type="CDD" id="cd18788">
    <property type="entry name" value="SF2_C_XPD"/>
    <property type="match status" value="1"/>
</dbReference>
<keyword evidence="11" id="KW-0238">DNA-binding</keyword>
<dbReference type="EMBL" id="CAJVCH010022576">
    <property type="protein sequence ID" value="CAG7693054.1"/>
    <property type="molecule type" value="Genomic_DNA"/>
</dbReference>
<dbReference type="InterPro" id="IPR010614">
    <property type="entry name" value="RAD3-like_helicase_DEAD"/>
</dbReference>
<keyword evidence="8" id="KW-0067">ATP-binding</keyword>
<evidence type="ECO:0000256" key="10">
    <source>
        <dbReference type="ARBA" id="ARBA00023014"/>
    </source>
</evidence>
<gene>
    <name evidence="18" type="ORF">AFUS01_LOCUS3735</name>
</gene>
<dbReference type="CDD" id="cd17970">
    <property type="entry name" value="DEAHc_FancJ"/>
    <property type="match status" value="1"/>
</dbReference>
<evidence type="ECO:0000256" key="1">
    <source>
        <dbReference type="ARBA" id="ARBA00004123"/>
    </source>
</evidence>
<keyword evidence="9" id="KW-0408">Iron</keyword>
<accession>A0A8J2JAH8</accession>
<evidence type="ECO:0000259" key="17">
    <source>
        <dbReference type="PROSITE" id="PS51193"/>
    </source>
</evidence>
<dbReference type="PANTHER" id="PTHR11472:SF34">
    <property type="entry name" value="REGULATOR OF TELOMERE ELONGATION HELICASE 1"/>
    <property type="match status" value="1"/>
</dbReference>
<dbReference type="GO" id="GO:0003677">
    <property type="term" value="F:DNA binding"/>
    <property type="evidence" value="ECO:0007669"/>
    <property type="project" value="UniProtKB-KW"/>
</dbReference>
<dbReference type="GO" id="GO:0016818">
    <property type="term" value="F:hydrolase activity, acting on acid anhydrides, in phosphorus-containing anhydrides"/>
    <property type="evidence" value="ECO:0007669"/>
    <property type="project" value="InterPro"/>
</dbReference>
<dbReference type="InterPro" id="IPR057498">
    <property type="entry name" value="Rtel1_ARCH"/>
</dbReference>
<evidence type="ECO:0000256" key="9">
    <source>
        <dbReference type="ARBA" id="ARBA00023004"/>
    </source>
</evidence>
<evidence type="ECO:0000256" key="14">
    <source>
        <dbReference type="ARBA" id="ARBA00023242"/>
    </source>
</evidence>
<evidence type="ECO:0000256" key="4">
    <source>
        <dbReference type="ARBA" id="ARBA00022741"/>
    </source>
</evidence>
<keyword evidence="19" id="KW-1185">Reference proteome</keyword>
<organism evidence="18 19">
    <name type="scientific">Allacma fusca</name>
    <dbReference type="NCBI Taxonomy" id="39272"/>
    <lineage>
        <taxon>Eukaryota</taxon>
        <taxon>Metazoa</taxon>
        <taxon>Ecdysozoa</taxon>
        <taxon>Arthropoda</taxon>
        <taxon>Hexapoda</taxon>
        <taxon>Collembola</taxon>
        <taxon>Symphypleona</taxon>
        <taxon>Sminthuridae</taxon>
        <taxon>Allacma</taxon>
    </lineage>
</organism>
<dbReference type="PANTHER" id="PTHR11472">
    <property type="entry name" value="DNA REPAIR DEAD HELICASE RAD3/XP-D SUBFAMILY MEMBER"/>
    <property type="match status" value="1"/>
</dbReference>
<dbReference type="InterPro" id="IPR013020">
    <property type="entry name" value="Rad3/Chl1-like"/>
</dbReference>
<evidence type="ECO:0000256" key="16">
    <source>
        <dbReference type="ARBA" id="ARBA00073810"/>
    </source>
</evidence>
<dbReference type="NCBIfam" id="TIGR00604">
    <property type="entry name" value="rad3"/>
    <property type="match status" value="1"/>
</dbReference>
<evidence type="ECO:0000256" key="3">
    <source>
        <dbReference type="ARBA" id="ARBA00022723"/>
    </source>
</evidence>
<dbReference type="GO" id="GO:0010569">
    <property type="term" value="P:regulation of double-strand break repair via homologous recombination"/>
    <property type="evidence" value="ECO:0007669"/>
    <property type="project" value="TreeGrafter"/>
</dbReference>
<dbReference type="InterPro" id="IPR014013">
    <property type="entry name" value="Helic_SF1/SF2_ATP-bd_DinG/Rad3"/>
</dbReference>
<dbReference type="OrthoDB" id="19182at2759"/>